<dbReference type="PANTHER" id="PTHR30151">
    <property type="entry name" value="ALKANE SULFONATE ABC TRANSPORTER-RELATED, MEMBRANE SUBUNIT"/>
    <property type="match status" value="1"/>
</dbReference>
<keyword evidence="11" id="KW-1185">Reference proteome</keyword>
<feature type="transmembrane region" description="Helical" evidence="7">
    <location>
        <begin position="153"/>
        <end position="173"/>
    </location>
</feature>
<comment type="subcellular location">
    <subcellularLocation>
        <location evidence="1 7">Cell membrane</location>
        <topology evidence="1 7">Multi-pass membrane protein</topology>
    </subcellularLocation>
</comment>
<dbReference type="InterPro" id="IPR000515">
    <property type="entry name" value="MetI-like"/>
</dbReference>
<dbReference type="Gene3D" id="1.10.3720.10">
    <property type="entry name" value="MetI-like"/>
    <property type="match status" value="1"/>
</dbReference>
<accession>A0ABV1ZZJ8</accession>
<evidence type="ECO:0000256" key="7">
    <source>
        <dbReference type="RuleBase" id="RU363032"/>
    </source>
</evidence>
<keyword evidence="2 7" id="KW-0813">Transport</keyword>
<evidence type="ECO:0000256" key="1">
    <source>
        <dbReference type="ARBA" id="ARBA00004651"/>
    </source>
</evidence>
<evidence type="ECO:0000256" key="8">
    <source>
        <dbReference type="SAM" id="MobiDB-lite"/>
    </source>
</evidence>
<feature type="transmembrane region" description="Helical" evidence="7">
    <location>
        <begin position="128"/>
        <end position="147"/>
    </location>
</feature>
<feature type="transmembrane region" description="Helical" evidence="7">
    <location>
        <begin position="212"/>
        <end position="233"/>
    </location>
</feature>
<dbReference type="Pfam" id="PF00528">
    <property type="entry name" value="BPD_transp_1"/>
    <property type="match status" value="1"/>
</dbReference>
<dbReference type="PROSITE" id="PS50928">
    <property type="entry name" value="ABC_TM1"/>
    <property type="match status" value="1"/>
</dbReference>
<evidence type="ECO:0000256" key="2">
    <source>
        <dbReference type="ARBA" id="ARBA00022448"/>
    </source>
</evidence>
<evidence type="ECO:0000259" key="9">
    <source>
        <dbReference type="PROSITE" id="PS50928"/>
    </source>
</evidence>
<evidence type="ECO:0000256" key="6">
    <source>
        <dbReference type="ARBA" id="ARBA00023136"/>
    </source>
</evidence>
<protein>
    <submittedName>
        <fullName evidence="10">ABC transporter permease</fullName>
    </submittedName>
</protein>
<dbReference type="Proteomes" id="UP001432401">
    <property type="component" value="Unassembled WGS sequence"/>
</dbReference>
<feature type="domain" description="ABC transmembrane type-1" evidence="9">
    <location>
        <begin position="87"/>
        <end position="271"/>
    </location>
</feature>
<comment type="caution">
    <text evidence="10">The sequence shown here is derived from an EMBL/GenBank/DDBJ whole genome shotgun (WGS) entry which is preliminary data.</text>
</comment>
<keyword evidence="4 7" id="KW-0812">Transmembrane</keyword>
<feature type="region of interest" description="Disordered" evidence="8">
    <location>
        <begin position="1"/>
        <end position="25"/>
    </location>
</feature>
<evidence type="ECO:0000313" key="11">
    <source>
        <dbReference type="Proteomes" id="UP001432401"/>
    </source>
</evidence>
<proteinExistence type="inferred from homology"/>
<feature type="transmembrane region" description="Helical" evidence="7">
    <location>
        <begin position="245"/>
        <end position="263"/>
    </location>
</feature>
<dbReference type="RefSeq" id="WP_352985327.1">
    <property type="nucleotide sequence ID" value="NZ_JBEQNA010000001.1"/>
</dbReference>
<feature type="transmembrane region" description="Helical" evidence="7">
    <location>
        <begin position="36"/>
        <end position="53"/>
    </location>
</feature>
<evidence type="ECO:0000256" key="4">
    <source>
        <dbReference type="ARBA" id="ARBA00022692"/>
    </source>
</evidence>
<name>A0ABV1ZZJ8_9ACTN</name>
<dbReference type="EMBL" id="JBEQNB010000012">
    <property type="protein sequence ID" value="MES0836540.1"/>
    <property type="molecule type" value="Genomic_DNA"/>
</dbReference>
<evidence type="ECO:0000256" key="5">
    <source>
        <dbReference type="ARBA" id="ARBA00022989"/>
    </source>
</evidence>
<sequence>MRRGPAVLTTGAAPPTAPAGGGARTRRAARAGPDRLLLGALGIAALLALWEAAPRLGAVSARHLPPASEVLATLAERAATAAFWAAVGDTLTGWALGLAIAFAAAVLLGLTLGSLPRVRAFTDSTVDFLRPIPSVALIPLAVLMYGTDLRSTLLLVVYASFWLLYIQVLYGVADVDPVAEQTARSYGLGRLARVRHVVWPTTLPYLMTGLRLAAAVALILSVTAQLVIGSPGLGREIAVAQSSGAVASVYALIVATGGLGVLVNTGVRALERRVLHWHASVRGEAAA</sequence>
<dbReference type="PANTHER" id="PTHR30151:SF25">
    <property type="entry name" value="TAURINE TRANSPORT SYSTEM PERMEASE PROTEIN TAUC"/>
    <property type="match status" value="1"/>
</dbReference>
<keyword evidence="5 7" id="KW-1133">Transmembrane helix</keyword>
<keyword evidence="3" id="KW-1003">Cell membrane</keyword>
<evidence type="ECO:0000256" key="3">
    <source>
        <dbReference type="ARBA" id="ARBA00022475"/>
    </source>
</evidence>
<reference evidence="10 11" key="1">
    <citation type="submission" date="2024-06" db="EMBL/GenBank/DDBJ databases">
        <authorList>
            <person name="Bataeva Y.V."/>
            <person name="Grigorian L.N."/>
            <person name="Solomentsev V.I."/>
        </authorList>
    </citation>
    <scope>NUCLEOTIDE SEQUENCE [LARGE SCALE GENOMIC DNA]</scope>
    <source>
        <strain evidence="11">SCPM-O-B-12605 (RCAM04882)</strain>
    </source>
</reference>
<organism evidence="10 11">
    <name type="scientific">Nocardiopsis tropica</name>
    <dbReference type="NCBI Taxonomy" id="109330"/>
    <lineage>
        <taxon>Bacteria</taxon>
        <taxon>Bacillati</taxon>
        <taxon>Actinomycetota</taxon>
        <taxon>Actinomycetes</taxon>
        <taxon>Streptosporangiales</taxon>
        <taxon>Nocardiopsidaceae</taxon>
        <taxon>Nocardiopsis</taxon>
    </lineage>
</organism>
<keyword evidence="6 7" id="KW-0472">Membrane</keyword>
<gene>
    <name evidence="10" type="ORF">ABUK86_22370</name>
</gene>
<dbReference type="CDD" id="cd06261">
    <property type="entry name" value="TM_PBP2"/>
    <property type="match status" value="1"/>
</dbReference>
<evidence type="ECO:0000313" key="10">
    <source>
        <dbReference type="EMBL" id="MES0836540.1"/>
    </source>
</evidence>
<dbReference type="SUPFAM" id="SSF161098">
    <property type="entry name" value="MetI-like"/>
    <property type="match status" value="1"/>
</dbReference>
<comment type="similarity">
    <text evidence="7">Belongs to the binding-protein-dependent transport system permease family.</text>
</comment>
<feature type="transmembrane region" description="Helical" evidence="7">
    <location>
        <begin position="94"/>
        <end position="116"/>
    </location>
</feature>
<dbReference type="InterPro" id="IPR035906">
    <property type="entry name" value="MetI-like_sf"/>
</dbReference>